<dbReference type="Proteomes" id="UP000248597">
    <property type="component" value="Unassembled WGS sequence"/>
</dbReference>
<dbReference type="Pfam" id="PF13646">
    <property type="entry name" value="HEAT_2"/>
    <property type="match status" value="1"/>
</dbReference>
<reference evidence="2 3" key="1">
    <citation type="submission" date="2017-08" db="EMBL/GenBank/DDBJ databases">
        <title>Infants hospitalized years apart are colonized by the same room-sourced microbial strains.</title>
        <authorList>
            <person name="Brooks B."/>
            <person name="Olm M.R."/>
            <person name="Firek B.A."/>
            <person name="Baker R."/>
            <person name="Thomas B.C."/>
            <person name="Morowitz M.J."/>
            <person name="Banfield J.F."/>
        </authorList>
    </citation>
    <scope>NUCLEOTIDE SEQUENCE [LARGE SCALE GENOMIC DNA]</scope>
    <source>
        <strain evidence="2">S2_005_003_R2_47</strain>
    </source>
</reference>
<dbReference type="AlphaFoldDB" id="A0A2W5L1E0"/>
<comment type="caution">
    <text evidence="2">The sequence shown here is derived from an EMBL/GenBank/DDBJ whole genome shotgun (WGS) entry which is preliminary data.</text>
</comment>
<evidence type="ECO:0008006" key="4">
    <source>
        <dbReference type="Google" id="ProtNLM"/>
    </source>
</evidence>
<feature type="region of interest" description="Disordered" evidence="1">
    <location>
        <begin position="1"/>
        <end position="23"/>
    </location>
</feature>
<evidence type="ECO:0000313" key="3">
    <source>
        <dbReference type="Proteomes" id="UP000248597"/>
    </source>
</evidence>
<dbReference type="InterPro" id="IPR011989">
    <property type="entry name" value="ARM-like"/>
</dbReference>
<evidence type="ECO:0000256" key="1">
    <source>
        <dbReference type="SAM" id="MobiDB-lite"/>
    </source>
</evidence>
<gene>
    <name evidence="2" type="ORF">DI569_12445</name>
</gene>
<dbReference type="Gene3D" id="1.25.10.10">
    <property type="entry name" value="Leucine-rich Repeat Variant"/>
    <property type="match status" value="1"/>
</dbReference>
<evidence type="ECO:0000313" key="2">
    <source>
        <dbReference type="EMBL" id="PZQ21318.1"/>
    </source>
</evidence>
<proteinExistence type="predicted"/>
<organism evidence="2 3">
    <name type="scientific">Sphingopyxis macrogoltabida</name>
    <name type="common">Sphingomonas macrogoltabidus</name>
    <dbReference type="NCBI Taxonomy" id="33050"/>
    <lineage>
        <taxon>Bacteria</taxon>
        <taxon>Pseudomonadati</taxon>
        <taxon>Pseudomonadota</taxon>
        <taxon>Alphaproteobacteria</taxon>
        <taxon>Sphingomonadales</taxon>
        <taxon>Sphingomonadaceae</taxon>
        <taxon>Sphingopyxis</taxon>
    </lineage>
</organism>
<accession>A0A2W5L1E0</accession>
<dbReference type="InterPro" id="IPR016024">
    <property type="entry name" value="ARM-type_fold"/>
</dbReference>
<sequence>MGGAGRASRLAPPLVPDNGMAGPHDDLSPPALLAAMAALAGEPAGRQVAVLMPWVADPRWLAPWIDTLLAPLAADPFARPGVRFVGGVDSGGVVLAEAGDARLSLLLRGFTAAEAPAATLFVPGRSVTRVLVPGGAMLHRHHVAVTATEEAGAFTAAGAALCASDPPTPLEQGALWHLDTARDSYSLASGGDVLLLELAVQPPSALPVRAYDIAGGHLVHVAASRRDSSFRAMALSLLRAMRRTDAAPLFAQEMRSDDFAARWHAARELAALDPLAAQGSLAAMAAADPHPEIRAAAAATLAMLRPEEAVPCRI</sequence>
<dbReference type="SUPFAM" id="SSF48371">
    <property type="entry name" value="ARM repeat"/>
    <property type="match status" value="1"/>
</dbReference>
<protein>
    <recommendedName>
        <fullName evidence="4">HEAT repeat domain-containing protein</fullName>
    </recommendedName>
</protein>
<name>A0A2W5L1E0_SPHMC</name>
<dbReference type="EMBL" id="QFPJ01000032">
    <property type="protein sequence ID" value="PZQ21318.1"/>
    <property type="molecule type" value="Genomic_DNA"/>
</dbReference>